<feature type="region of interest" description="Disordered" evidence="1">
    <location>
        <begin position="28"/>
        <end position="63"/>
    </location>
</feature>
<dbReference type="Pfam" id="PF12079">
    <property type="entry name" value="DUF3558"/>
    <property type="match status" value="1"/>
</dbReference>
<evidence type="ECO:0000256" key="1">
    <source>
        <dbReference type="SAM" id="MobiDB-lite"/>
    </source>
</evidence>
<feature type="signal peptide" evidence="2">
    <location>
        <begin position="1"/>
        <end position="27"/>
    </location>
</feature>
<evidence type="ECO:0000313" key="4">
    <source>
        <dbReference type="Proteomes" id="UP000309992"/>
    </source>
</evidence>
<evidence type="ECO:0000313" key="3">
    <source>
        <dbReference type="EMBL" id="TKG73475.1"/>
    </source>
</evidence>
<keyword evidence="4" id="KW-1185">Reference proteome</keyword>
<accession>A0ABY2SC34</accession>
<organism evidence="3 4">
    <name type="scientific">Prauserella endophytica</name>
    <dbReference type="NCBI Taxonomy" id="1592324"/>
    <lineage>
        <taxon>Bacteria</taxon>
        <taxon>Bacillati</taxon>
        <taxon>Actinomycetota</taxon>
        <taxon>Actinomycetes</taxon>
        <taxon>Pseudonocardiales</taxon>
        <taxon>Pseudonocardiaceae</taxon>
        <taxon>Prauserella</taxon>
        <taxon>Prauserella coralliicola group</taxon>
    </lineage>
</organism>
<keyword evidence="2" id="KW-0732">Signal</keyword>
<dbReference type="EMBL" id="SWMS01000001">
    <property type="protein sequence ID" value="TKG73475.1"/>
    <property type="molecule type" value="Genomic_DNA"/>
</dbReference>
<dbReference type="InterPro" id="IPR024520">
    <property type="entry name" value="DUF3558"/>
</dbReference>
<proteinExistence type="predicted"/>
<comment type="caution">
    <text evidence="3">The sequence shown here is derived from an EMBL/GenBank/DDBJ whole genome shotgun (WGS) entry which is preliminary data.</text>
</comment>
<name>A0ABY2SC34_9PSEU</name>
<dbReference type="Proteomes" id="UP000309992">
    <property type="component" value="Unassembled WGS sequence"/>
</dbReference>
<dbReference type="PROSITE" id="PS51257">
    <property type="entry name" value="PROKAR_LIPOPROTEIN"/>
    <property type="match status" value="1"/>
</dbReference>
<reference evidence="3 4" key="1">
    <citation type="journal article" date="2015" name="Antonie Van Leeuwenhoek">
        <title>Prauserella endophytica sp. nov., an endophytic actinobacterium isolated from Tamarix taklamakanensis.</title>
        <authorList>
            <person name="Liu J.M."/>
            <person name="Habden X."/>
            <person name="Guo L."/>
            <person name="Tuo L."/>
            <person name="Jiang Z.K."/>
            <person name="Liu S.W."/>
            <person name="Liu X.F."/>
            <person name="Chen L."/>
            <person name="Li R.F."/>
            <person name="Zhang Y.Q."/>
            <person name="Sun C.H."/>
        </authorList>
    </citation>
    <scope>NUCLEOTIDE SEQUENCE [LARGE SCALE GENOMIC DNA]</scope>
    <source>
        <strain evidence="3 4">CGMCC 4.7182</strain>
    </source>
</reference>
<dbReference type="RefSeq" id="WP_137093035.1">
    <property type="nucleotide sequence ID" value="NZ_SWMS01000001.1"/>
</dbReference>
<evidence type="ECO:0000256" key="2">
    <source>
        <dbReference type="SAM" id="SignalP"/>
    </source>
</evidence>
<feature type="chain" id="PRO_5047311260" evidence="2">
    <location>
        <begin position="28"/>
        <end position="196"/>
    </location>
</feature>
<sequence>MRVRTLRTLPFAVVVTGLCLLAGCASSEGGTASPTPGNSPSSAATSDESPTSSAAPTDQAGSPEAIDPCVLLTVAEAEQFGSFTEPETRDELGARGCSYYPKRDGSSAGSLPTLIVGVRDEQAVDEVNDVGLGINTGQLNGREIAQVPGPGGCIIALALSDQARVDIGVTGLDTEPACELAAQVADVVEPKLPSEG</sequence>
<protein>
    <submittedName>
        <fullName evidence="3">DUF3558 domain-containing protein</fullName>
    </submittedName>
</protein>
<gene>
    <name evidence="3" type="ORF">FCN18_02590</name>
</gene>
<feature type="compositionally biased region" description="Polar residues" evidence="1">
    <location>
        <begin position="28"/>
        <end position="60"/>
    </location>
</feature>